<evidence type="ECO:0000313" key="8">
    <source>
        <dbReference type="EMBL" id="PFG35481.1"/>
    </source>
</evidence>
<keyword evidence="5 6" id="KW-0472">Membrane</keyword>
<protein>
    <submittedName>
        <fullName evidence="8">Putative membrane protein YhhN</fullName>
    </submittedName>
</protein>
<evidence type="ECO:0000256" key="7">
    <source>
        <dbReference type="SAM" id="SignalP"/>
    </source>
</evidence>
<dbReference type="PANTHER" id="PTHR31885:SF6">
    <property type="entry name" value="GH04784P"/>
    <property type="match status" value="1"/>
</dbReference>
<comment type="caution">
    <text evidence="8">The sequence shown here is derived from an EMBL/GenBank/DDBJ whole genome shotgun (WGS) entry which is preliminary data.</text>
</comment>
<evidence type="ECO:0000256" key="3">
    <source>
        <dbReference type="ARBA" id="ARBA00022692"/>
    </source>
</evidence>
<evidence type="ECO:0000256" key="5">
    <source>
        <dbReference type="ARBA" id="ARBA00023136"/>
    </source>
</evidence>
<reference evidence="8 9" key="1">
    <citation type="submission" date="2017-10" db="EMBL/GenBank/DDBJ databases">
        <title>Sequencing the genomes of 1000 actinobacteria strains.</title>
        <authorList>
            <person name="Klenk H.-P."/>
        </authorList>
    </citation>
    <scope>NUCLEOTIDE SEQUENCE [LARGE SCALE GENOMIC DNA]</scope>
    <source>
        <strain evidence="8 9">DSM 21574</strain>
    </source>
</reference>
<dbReference type="Proteomes" id="UP000221394">
    <property type="component" value="Unassembled WGS sequence"/>
</dbReference>
<name>A0A2A9EA74_9MICO</name>
<keyword evidence="9" id="KW-1185">Reference proteome</keyword>
<keyword evidence="3 6" id="KW-0812">Transmembrane</keyword>
<keyword evidence="7" id="KW-0732">Signal</keyword>
<dbReference type="RefSeq" id="WP_219810354.1">
    <property type="nucleotide sequence ID" value="NZ_PDJH01000001.1"/>
</dbReference>
<feature type="transmembrane region" description="Helical" evidence="6">
    <location>
        <begin position="146"/>
        <end position="176"/>
    </location>
</feature>
<feature type="chain" id="PRO_5013219235" evidence="7">
    <location>
        <begin position="24"/>
        <end position="232"/>
    </location>
</feature>
<dbReference type="PANTHER" id="PTHR31885">
    <property type="entry name" value="GH04784P"/>
    <property type="match status" value="1"/>
</dbReference>
<feature type="signal peptide" evidence="7">
    <location>
        <begin position="1"/>
        <end position="23"/>
    </location>
</feature>
<dbReference type="EMBL" id="PDJH01000001">
    <property type="protein sequence ID" value="PFG35481.1"/>
    <property type="molecule type" value="Genomic_DNA"/>
</dbReference>
<dbReference type="AlphaFoldDB" id="A0A2A9EA74"/>
<proteinExistence type="inferred from homology"/>
<dbReference type="InterPro" id="IPR012506">
    <property type="entry name" value="TMEM86B-like"/>
</dbReference>
<feature type="transmembrane region" description="Helical" evidence="6">
    <location>
        <begin position="120"/>
        <end position="140"/>
    </location>
</feature>
<accession>A0A2A9EA74</accession>
<comment type="similarity">
    <text evidence="2">Belongs to the TMEM86 family.</text>
</comment>
<gene>
    <name evidence="8" type="ORF">ATL41_0161</name>
</gene>
<evidence type="ECO:0000313" key="9">
    <source>
        <dbReference type="Proteomes" id="UP000221394"/>
    </source>
</evidence>
<dbReference type="Pfam" id="PF07947">
    <property type="entry name" value="YhhN"/>
    <property type="match status" value="1"/>
</dbReference>
<evidence type="ECO:0000256" key="6">
    <source>
        <dbReference type="SAM" id="Phobius"/>
    </source>
</evidence>
<keyword evidence="4 6" id="KW-1133">Transmembrane helix</keyword>
<dbReference type="GO" id="GO:0016787">
    <property type="term" value="F:hydrolase activity"/>
    <property type="evidence" value="ECO:0007669"/>
    <property type="project" value="TreeGrafter"/>
</dbReference>
<comment type="subcellular location">
    <subcellularLocation>
        <location evidence="1">Membrane</location>
        <topology evidence="1">Multi-pass membrane protein</topology>
    </subcellularLocation>
</comment>
<dbReference type="GO" id="GO:0016020">
    <property type="term" value="C:membrane"/>
    <property type="evidence" value="ECO:0007669"/>
    <property type="project" value="UniProtKB-SubCell"/>
</dbReference>
<feature type="transmembrane region" description="Helical" evidence="6">
    <location>
        <begin position="87"/>
        <end position="108"/>
    </location>
</feature>
<sequence length="232" mass="24009">MRAKTLVTTTAAVAATVSIVHLAAQLTDRDGLADVTQVMLMPAVAGWLAARTTGAPRPRIVRRFLLGLGFSWLGNTAPRFLDGDAGFLAMVGFFLVAQLVYASAFWPLRKNSAAARAPWSLLAYLAVLVVIVALCAGEAGPLLPALLVYAGALVTTSILAWGAGPVAGVGGVVFLASDAMIGLRAFAPAFDPPQTGFLIMSTYIAAQVLLAHAVAQRASAEAGERERVPAPA</sequence>
<evidence type="ECO:0000256" key="1">
    <source>
        <dbReference type="ARBA" id="ARBA00004141"/>
    </source>
</evidence>
<evidence type="ECO:0000256" key="4">
    <source>
        <dbReference type="ARBA" id="ARBA00022989"/>
    </source>
</evidence>
<organism evidence="8 9">
    <name type="scientific">Flavimobilis soli</name>
    <dbReference type="NCBI Taxonomy" id="442709"/>
    <lineage>
        <taxon>Bacteria</taxon>
        <taxon>Bacillati</taxon>
        <taxon>Actinomycetota</taxon>
        <taxon>Actinomycetes</taxon>
        <taxon>Micrococcales</taxon>
        <taxon>Jonesiaceae</taxon>
        <taxon>Flavimobilis</taxon>
    </lineage>
</organism>
<evidence type="ECO:0000256" key="2">
    <source>
        <dbReference type="ARBA" id="ARBA00007375"/>
    </source>
</evidence>